<dbReference type="CDD" id="cd03801">
    <property type="entry name" value="GT4_PimA-like"/>
    <property type="match status" value="1"/>
</dbReference>
<sequence length="354" mass="40384">MAILFFTKGDKSVGSSRQRVWLVAEKLQKAYGYEYEILHSMAYPAWSLTRMRARVIRTSWQKLSDPRYEILFVHKSFFSVDIVVLIFLAKLLYRKKLLYDLDDAEWVHSPVKTNVFARLADSVFCGSEVIRAWVAKRNSSAILIPTALDHELYATHRVAHVERAVYTIGWVGAGMRHFKDGHFHMIKSPLESLAKSGIGFRLVILGAQNYKPLKDFFTGSAFKVVYVDALDWSDPAAVPKAIQMYAFDVGLMPQSDTPFNRAKCAYKAIEYMACGVPTIVSPVGENKLLIQNGVNGFWAEGKQEWEEQLRILLTDVFLRTTVGAEALKTIEARYSYKAILPRIVDVLKRFQRQQ</sequence>
<comment type="caution">
    <text evidence="1">The sequence shown here is derived from an EMBL/GenBank/DDBJ whole genome shotgun (WGS) entry which is preliminary data.</text>
</comment>
<evidence type="ECO:0000313" key="2">
    <source>
        <dbReference type="Proteomes" id="UP000177785"/>
    </source>
</evidence>
<gene>
    <name evidence="1" type="ORF">A2756_00440</name>
</gene>
<dbReference type="SUPFAM" id="SSF53756">
    <property type="entry name" value="UDP-Glycosyltransferase/glycogen phosphorylase"/>
    <property type="match status" value="1"/>
</dbReference>
<protein>
    <recommendedName>
        <fullName evidence="3">Glycosyl transferase family 1 domain-containing protein</fullName>
    </recommendedName>
</protein>
<organism evidence="1 2">
    <name type="scientific">Candidatus Ryanbacteria bacterium RIFCSPHIGHO2_01_FULL_48_27</name>
    <dbReference type="NCBI Taxonomy" id="1802115"/>
    <lineage>
        <taxon>Bacteria</taxon>
        <taxon>Candidatus Ryaniibacteriota</taxon>
    </lineage>
</organism>
<dbReference type="EMBL" id="MHNL01000006">
    <property type="protein sequence ID" value="OGZ45472.1"/>
    <property type="molecule type" value="Genomic_DNA"/>
</dbReference>
<evidence type="ECO:0008006" key="3">
    <source>
        <dbReference type="Google" id="ProtNLM"/>
    </source>
</evidence>
<reference evidence="1 2" key="1">
    <citation type="journal article" date="2016" name="Nat. Commun.">
        <title>Thousands of microbial genomes shed light on interconnected biogeochemical processes in an aquifer system.</title>
        <authorList>
            <person name="Anantharaman K."/>
            <person name="Brown C.T."/>
            <person name="Hug L.A."/>
            <person name="Sharon I."/>
            <person name="Castelle C.J."/>
            <person name="Probst A.J."/>
            <person name="Thomas B.C."/>
            <person name="Singh A."/>
            <person name="Wilkins M.J."/>
            <person name="Karaoz U."/>
            <person name="Brodie E.L."/>
            <person name="Williams K.H."/>
            <person name="Hubbard S.S."/>
            <person name="Banfield J.F."/>
        </authorList>
    </citation>
    <scope>NUCLEOTIDE SEQUENCE [LARGE SCALE GENOMIC DNA]</scope>
</reference>
<dbReference type="Gene3D" id="3.40.50.2000">
    <property type="entry name" value="Glycogen Phosphorylase B"/>
    <property type="match status" value="1"/>
</dbReference>
<dbReference type="Pfam" id="PF13692">
    <property type="entry name" value="Glyco_trans_1_4"/>
    <property type="match status" value="1"/>
</dbReference>
<proteinExistence type="predicted"/>
<evidence type="ECO:0000313" key="1">
    <source>
        <dbReference type="EMBL" id="OGZ45472.1"/>
    </source>
</evidence>
<name>A0A1G2G5W5_9BACT</name>
<accession>A0A1G2G5W5</accession>
<dbReference type="STRING" id="1802115.A2756_00440"/>
<dbReference type="PANTHER" id="PTHR12526">
    <property type="entry name" value="GLYCOSYLTRANSFERASE"/>
    <property type="match status" value="1"/>
</dbReference>
<dbReference type="AlphaFoldDB" id="A0A1G2G5W5"/>
<dbReference type="Proteomes" id="UP000177785">
    <property type="component" value="Unassembled WGS sequence"/>
</dbReference>